<dbReference type="PANTHER" id="PTHR32089">
    <property type="entry name" value="METHYL-ACCEPTING CHEMOTAXIS PROTEIN MCPB"/>
    <property type="match status" value="1"/>
</dbReference>
<dbReference type="RefSeq" id="WP_069959390.1">
    <property type="nucleotide sequence ID" value="NZ_MCGG01000078.1"/>
</dbReference>
<evidence type="ECO:0000313" key="8">
    <source>
        <dbReference type="Proteomes" id="UP000095347"/>
    </source>
</evidence>
<name>A0A1E5Q349_9PROT</name>
<organism evidence="7 8">
    <name type="scientific">Magnetovibrio blakemorei</name>
    <dbReference type="NCBI Taxonomy" id="28181"/>
    <lineage>
        <taxon>Bacteria</taxon>
        <taxon>Pseudomonadati</taxon>
        <taxon>Pseudomonadota</taxon>
        <taxon>Alphaproteobacteria</taxon>
        <taxon>Rhodospirillales</taxon>
        <taxon>Magnetovibrionaceae</taxon>
        <taxon>Magnetovibrio</taxon>
    </lineage>
</organism>
<keyword evidence="5" id="KW-0812">Transmembrane</keyword>
<dbReference type="GO" id="GO:0007165">
    <property type="term" value="P:signal transduction"/>
    <property type="evidence" value="ECO:0007669"/>
    <property type="project" value="UniProtKB-KW"/>
</dbReference>
<evidence type="ECO:0000259" key="6">
    <source>
        <dbReference type="PROSITE" id="PS50111"/>
    </source>
</evidence>
<reference evidence="8" key="1">
    <citation type="submission" date="2016-07" db="EMBL/GenBank/DDBJ databases">
        <authorList>
            <person name="Florea S."/>
            <person name="Webb J.S."/>
            <person name="Jaromczyk J."/>
            <person name="Schardl C.L."/>
        </authorList>
    </citation>
    <scope>NUCLEOTIDE SEQUENCE [LARGE SCALE GENOMIC DNA]</scope>
    <source>
        <strain evidence="8">MV-1</strain>
    </source>
</reference>
<dbReference type="AlphaFoldDB" id="A0A1E5Q349"/>
<keyword evidence="1 3" id="KW-0807">Transducer</keyword>
<evidence type="ECO:0000256" key="4">
    <source>
        <dbReference type="SAM" id="Coils"/>
    </source>
</evidence>
<dbReference type="GO" id="GO:0006935">
    <property type="term" value="P:chemotaxis"/>
    <property type="evidence" value="ECO:0007669"/>
    <property type="project" value="InterPro"/>
</dbReference>
<dbReference type="Pfam" id="PF00015">
    <property type="entry name" value="MCPsignal"/>
    <property type="match status" value="1"/>
</dbReference>
<evidence type="ECO:0000256" key="3">
    <source>
        <dbReference type="PROSITE-ProRule" id="PRU00284"/>
    </source>
</evidence>
<keyword evidence="5" id="KW-1133">Transmembrane helix</keyword>
<dbReference type="STRING" id="28181.BEN30_01150"/>
<keyword evidence="8" id="KW-1185">Reference proteome</keyword>
<gene>
    <name evidence="7" type="ORF">BEN30_01150</name>
</gene>
<keyword evidence="5" id="KW-0472">Membrane</keyword>
<dbReference type="Gene3D" id="1.10.287.950">
    <property type="entry name" value="Methyl-accepting chemotaxis protein"/>
    <property type="match status" value="1"/>
</dbReference>
<proteinExistence type="inferred from homology"/>
<dbReference type="PRINTS" id="PR00260">
    <property type="entry name" value="CHEMTRNSDUCR"/>
</dbReference>
<sequence length="415" mass="44035">MSIRNEFTKLATSMVGLGLLVGLAFPPFMVLLGVSKDVAMQVQVFVSSLGAGALLGTLNFLLARWQISRRLNVLNAALQDLAEERVFVDVPCGQNTDVFGAMARALMALRDLIEKKRAFEENQSSVARRLAEGKTAEREALAKDFDVGVKGAMAGAQKDTRSLQDAARAMGESAESSFAQAHSAIELTDAAAQGVAAVAQSAETMANTVRELSARMRRSNEMAQEAVERVSQADALVDELSEATERIENVAELIIDIADKTNMLALNATIESARAGDAGKGFAVVAGEVKNLANQTAKATDEITAHINSIRGASERARAAMESVSGAIQEINTIASEVTRAAEEQNDTIAEISVNARGTADATGQSLSFIREVGDAIEKTGFAAHEMLATVDDLARQMGTLAEKADTFVENVRKG</sequence>
<dbReference type="GO" id="GO:0016020">
    <property type="term" value="C:membrane"/>
    <property type="evidence" value="ECO:0007669"/>
    <property type="project" value="InterPro"/>
</dbReference>
<keyword evidence="4" id="KW-0175">Coiled coil</keyword>
<dbReference type="SUPFAM" id="SSF58104">
    <property type="entry name" value="Methyl-accepting chemotaxis protein (MCP) signaling domain"/>
    <property type="match status" value="1"/>
</dbReference>
<dbReference type="InterPro" id="IPR004090">
    <property type="entry name" value="Chemotax_Me-accpt_rcpt"/>
</dbReference>
<dbReference type="GO" id="GO:0004888">
    <property type="term" value="F:transmembrane signaling receptor activity"/>
    <property type="evidence" value="ECO:0007669"/>
    <property type="project" value="InterPro"/>
</dbReference>
<feature type="coiled-coil region" evidence="4">
    <location>
        <begin position="209"/>
        <end position="253"/>
    </location>
</feature>
<dbReference type="InterPro" id="IPR004089">
    <property type="entry name" value="MCPsignal_dom"/>
</dbReference>
<feature type="domain" description="Methyl-accepting transducer" evidence="6">
    <location>
        <begin position="152"/>
        <end position="395"/>
    </location>
</feature>
<comment type="caution">
    <text evidence="7">The sequence shown here is derived from an EMBL/GenBank/DDBJ whole genome shotgun (WGS) entry which is preliminary data.</text>
</comment>
<comment type="similarity">
    <text evidence="2">Belongs to the methyl-accepting chemotaxis (MCP) protein family.</text>
</comment>
<evidence type="ECO:0000256" key="2">
    <source>
        <dbReference type="ARBA" id="ARBA00029447"/>
    </source>
</evidence>
<evidence type="ECO:0000256" key="5">
    <source>
        <dbReference type="SAM" id="Phobius"/>
    </source>
</evidence>
<feature type="transmembrane region" description="Helical" evidence="5">
    <location>
        <begin position="40"/>
        <end position="62"/>
    </location>
</feature>
<protein>
    <recommendedName>
        <fullName evidence="6">Methyl-accepting transducer domain-containing protein</fullName>
    </recommendedName>
</protein>
<dbReference type="PROSITE" id="PS50111">
    <property type="entry name" value="CHEMOTAXIS_TRANSDUC_2"/>
    <property type="match status" value="1"/>
</dbReference>
<dbReference type="PANTHER" id="PTHR32089:SF112">
    <property type="entry name" value="LYSOZYME-LIKE PROTEIN-RELATED"/>
    <property type="match status" value="1"/>
</dbReference>
<dbReference type="OrthoDB" id="7260004at2"/>
<dbReference type="Proteomes" id="UP000095347">
    <property type="component" value="Unassembled WGS sequence"/>
</dbReference>
<accession>A0A1E5Q349</accession>
<dbReference type="EMBL" id="MCGG01000078">
    <property type="protein sequence ID" value="OEJ64043.1"/>
    <property type="molecule type" value="Genomic_DNA"/>
</dbReference>
<dbReference type="SMART" id="SM00283">
    <property type="entry name" value="MA"/>
    <property type="match status" value="1"/>
</dbReference>
<evidence type="ECO:0000313" key="7">
    <source>
        <dbReference type="EMBL" id="OEJ64043.1"/>
    </source>
</evidence>
<evidence type="ECO:0000256" key="1">
    <source>
        <dbReference type="ARBA" id="ARBA00023224"/>
    </source>
</evidence>
<feature type="transmembrane region" description="Helical" evidence="5">
    <location>
        <begin position="12"/>
        <end position="34"/>
    </location>
</feature>